<dbReference type="EMBL" id="KQ434849">
    <property type="protein sequence ID" value="KZC08533.1"/>
    <property type="molecule type" value="Genomic_DNA"/>
</dbReference>
<keyword evidence="2" id="KW-1185">Reference proteome</keyword>
<gene>
    <name evidence="1" type="ORF">WN55_10851</name>
</gene>
<evidence type="ECO:0000313" key="2">
    <source>
        <dbReference type="Proteomes" id="UP000076502"/>
    </source>
</evidence>
<accession>A0A154P9M2</accession>
<protein>
    <submittedName>
        <fullName evidence="1">Uncharacterized protein</fullName>
    </submittedName>
</protein>
<name>A0A154P9M2_DUFNO</name>
<organism evidence="1 2">
    <name type="scientific">Dufourea novaeangliae</name>
    <name type="common">Sweat bee</name>
    <dbReference type="NCBI Taxonomy" id="178035"/>
    <lineage>
        <taxon>Eukaryota</taxon>
        <taxon>Metazoa</taxon>
        <taxon>Ecdysozoa</taxon>
        <taxon>Arthropoda</taxon>
        <taxon>Hexapoda</taxon>
        <taxon>Insecta</taxon>
        <taxon>Pterygota</taxon>
        <taxon>Neoptera</taxon>
        <taxon>Endopterygota</taxon>
        <taxon>Hymenoptera</taxon>
        <taxon>Apocrita</taxon>
        <taxon>Aculeata</taxon>
        <taxon>Apoidea</taxon>
        <taxon>Anthophila</taxon>
        <taxon>Halictidae</taxon>
        <taxon>Rophitinae</taxon>
        <taxon>Dufourea</taxon>
    </lineage>
</organism>
<reference evidence="1 2" key="1">
    <citation type="submission" date="2015-07" db="EMBL/GenBank/DDBJ databases">
        <title>The genome of Dufourea novaeangliae.</title>
        <authorList>
            <person name="Pan H."/>
            <person name="Kapheim K."/>
        </authorList>
    </citation>
    <scope>NUCLEOTIDE SEQUENCE [LARGE SCALE GENOMIC DNA]</scope>
    <source>
        <strain evidence="1">0120121106</strain>
        <tissue evidence="1">Whole body</tissue>
    </source>
</reference>
<dbReference type="Proteomes" id="UP000076502">
    <property type="component" value="Unassembled WGS sequence"/>
</dbReference>
<proteinExistence type="predicted"/>
<evidence type="ECO:0000313" key="1">
    <source>
        <dbReference type="EMBL" id="KZC08533.1"/>
    </source>
</evidence>
<dbReference type="AlphaFoldDB" id="A0A154P9M2"/>
<sequence length="55" mass="6075">MEIHADRNSNTARTRCGGKIFGKLIGDTFRFEEDTCPRKVQRGGPFVSSAAEDSN</sequence>